<evidence type="ECO:0000256" key="11">
    <source>
        <dbReference type="ARBA" id="ARBA00022989"/>
    </source>
</evidence>
<dbReference type="SMART" id="SM00388">
    <property type="entry name" value="HisKA"/>
    <property type="match status" value="1"/>
</dbReference>
<feature type="domain" description="HAMP" evidence="16">
    <location>
        <begin position="176"/>
        <end position="229"/>
    </location>
</feature>
<evidence type="ECO:0000313" key="18">
    <source>
        <dbReference type="Proteomes" id="UP000002601"/>
    </source>
</evidence>
<evidence type="ECO:0000256" key="12">
    <source>
        <dbReference type="ARBA" id="ARBA00023012"/>
    </source>
</evidence>
<evidence type="ECO:0000256" key="1">
    <source>
        <dbReference type="ARBA" id="ARBA00000085"/>
    </source>
</evidence>
<evidence type="ECO:0000256" key="5">
    <source>
        <dbReference type="ARBA" id="ARBA00022553"/>
    </source>
</evidence>
<protein>
    <recommendedName>
        <fullName evidence="3">histidine kinase</fullName>
        <ecNumber evidence="3">2.7.13.3</ecNumber>
    </recommendedName>
</protein>
<dbReference type="SUPFAM" id="SSF158472">
    <property type="entry name" value="HAMP domain-like"/>
    <property type="match status" value="1"/>
</dbReference>
<dbReference type="PROSITE" id="PS50109">
    <property type="entry name" value="HIS_KIN"/>
    <property type="match status" value="1"/>
</dbReference>
<dbReference type="InterPro" id="IPR036097">
    <property type="entry name" value="HisK_dim/P_sf"/>
</dbReference>
<evidence type="ECO:0000256" key="2">
    <source>
        <dbReference type="ARBA" id="ARBA00004651"/>
    </source>
</evidence>
<sequence length="503" mass="56614">MKKYRNSIGRKVGLAILGTTIAAVVISLTLNIASFFHSFRQATLKKATSLTQVLSTSVAPALDFDDRESATEVLESLTLVGNSMGATIFTPDGKIFAEFGTSAKELPTDSSETIQDFNRYRIVKEIRSGEDVLGYIVLDGCFTEQLDWFFQNLATSGLILVTVLTTCFLTTGYLRRKLTKPIGQLTDTVRDISESKDYTRRVSYRSDDEIGYLVTEFNSMLAKIDKRDQWLNSHREMLENIVSQRTRQLRSKQAELEKKNKLLVQQIHERRTAEMIRDEVERINRHDLKSSLNLVIGYPELLLNNEEPLSPDQRKYIKRIASAGYRMLDMIQFHLDMFKMEQGIYRLKTMNVDLVDLMTSLEEEMALLLNQSKVNLSIMLDGKEIEGVEEIFLTGEGMLLRTMFRNLIKNAVEASNEGDTVTIAINSGPPISVTVKNTLAVPEEIRERFFDKYVTLGKEDGTGLGTYSAKLIAETHKATISVHSAETTGTEVTACFVDESSAA</sequence>
<dbReference type="GO" id="GO:0005886">
    <property type="term" value="C:plasma membrane"/>
    <property type="evidence" value="ECO:0007669"/>
    <property type="project" value="UniProtKB-SubCell"/>
</dbReference>
<dbReference type="SUPFAM" id="SSF55874">
    <property type="entry name" value="ATPase domain of HSP90 chaperone/DNA topoisomerase II/histidine kinase"/>
    <property type="match status" value="1"/>
</dbReference>
<dbReference type="Proteomes" id="UP000002601">
    <property type="component" value="Chromosome"/>
</dbReference>
<evidence type="ECO:0000259" key="15">
    <source>
        <dbReference type="PROSITE" id="PS50109"/>
    </source>
</evidence>
<feature type="domain" description="Histidine kinase" evidence="15">
    <location>
        <begin position="283"/>
        <end position="500"/>
    </location>
</feature>
<keyword evidence="4" id="KW-1003">Cell membrane</keyword>
<dbReference type="eggNOG" id="COG2205">
    <property type="taxonomic scope" value="Bacteria"/>
</dbReference>
<dbReference type="InterPro" id="IPR036890">
    <property type="entry name" value="HATPase_C_sf"/>
</dbReference>
<keyword evidence="8" id="KW-0547">Nucleotide-binding</keyword>
<keyword evidence="13 14" id="KW-0472">Membrane</keyword>
<dbReference type="InterPro" id="IPR033417">
    <property type="entry name" value="CHASE8"/>
</dbReference>
<feature type="transmembrane region" description="Helical" evidence="14">
    <location>
        <begin position="12"/>
        <end position="36"/>
    </location>
</feature>
<reference evidence="17 18" key="1">
    <citation type="submission" date="2009-06" db="EMBL/GenBank/DDBJ databases">
        <title>Complete sequence of Desulfovibrio salexigens DSM 2638.</title>
        <authorList>
            <consortium name="US DOE Joint Genome Institute"/>
            <person name="Lucas S."/>
            <person name="Copeland A."/>
            <person name="Lapidus A."/>
            <person name="Glavina del Rio T."/>
            <person name="Tice H."/>
            <person name="Bruce D."/>
            <person name="Goodwin L."/>
            <person name="Pitluck S."/>
            <person name="Munk A.C."/>
            <person name="Brettin T."/>
            <person name="Detter J.C."/>
            <person name="Han C."/>
            <person name="Tapia R."/>
            <person name="Larimer F."/>
            <person name="Land M."/>
            <person name="Hauser L."/>
            <person name="Kyrpides N."/>
            <person name="Anderson I."/>
            <person name="Wall J.D."/>
            <person name="Arkin A.P."/>
            <person name="Dehal P."/>
            <person name="Chivian D."/>
            <person name="Giles B."/>
            <person name="Hazen T.C."/>
        </authorList>
    </citation>
    <scope>NUCLEOTIDE SEQUENCE [LARGE SCALE GENOMIC DNA]</scope>
    <source>
        <strain evidence="18">ATCC 14822 / DSM 2638 / NCIMB 8403 / VKM B-1763</strain>
    </source>
</reference>
<dbReference type="Pfam" id="PF17152">
    <property type="entry name" value="CHASE8"/>
    <property type="match status" value="1"/>
</dbReference>
<dbReference type="PANTHER" id="PTHR45528:SF1">
    <property type="entry name" value="SENSOR HISTIDINE KINASE CPXA"/>
    <property type="match status" value="1"/>
</dbReference>
<comment type="catalytic activity">
    <reaction evidence="1">
        <text>ATP + protein L-histidine = ADP + protein N-phospho-L-histidine.</text>
        <dbReference type="EC" id="2.7.13.3"/>
    </reaction>
</comment>
<dbReference type="Pfam" id="PF00672">
    <property type="entry name" value="HAMP"/>
    <property type="match status" value="1"/>
</dbReference>
<dbReference type="EC" id="2.7.13.3" evidence="3"/>
<dbReference type="InterPro" id="IPR050398">
    <property type="entry name" value="HssS/ArlS-like"/>
</dbReference>
<dbReference type="Gene3D" id="1.10.287.130">
    <property type="match status" value="1"/>
</dbReference>
<keyword evidence="9 17" id="KW-0418">Kinase</keyword>
<dbReference type="InterPro" id="IPR003594">
    <property type="entry name" value="HATPase_dom"/>
</dbReference>
<dbReference type="SMART" id="SM00304">
    <property type="entry name" value="HAMP"/>
    <property type="match status" value="1"/>
</dbReference>
<dbReference type="SUPFAM" id="SSF47384">
    <property type="entry name" value="Homodimeric domain of signal transducing histidine kinase"/>
    <property type="match status" value="1"/>
</dbReference>
<dbReference type="CDD" id="cd06225">
    <property type="entry name" value="HAMP"/>
    <property type="match status" value="1"/>
</dbReference>
<dbReference type="KEGG" id="dsa:Desal_0934"/>
<evidence type="ECO:0000256" key="7">
    <source>
        <dbReference type="ARBA" id="ARBA00022692"/>
    </source>
</evidence>
<evidence type="ECO:0000256" key="13">
    <source>
        <dbReference type="ARBA" id="ARBA00023136"/>
    </source>
</evidence>
<dbReference type="Gene3D" id="6.10.340.10">
    <property type="match status" value="1"/>
</dbReference>
<evidence type="ECO:0000256" key="10">
    <source>
        <dbReference type="ARBA" id="ARBA00022840"/>
    </source>
</evidence>
<dbReference type="HOGENOM" id="CLU_541559_0_0_7"/>
<organism evidence="17 18">
    <name type="scientific">Maridesulfovibrio salexigens (strain ATCC 14822 / DSM 2638 / NCIMB 8403 / VKM B-1763)</name>
    <name type="common">Desulfovibrio salexigens</name>
    <dbReference type="NCBI Taxonomy" id="526222"/>
    <lineage>
        <taxon>Bacteria</taxon>
        <taxon>Pseudomonadati</taxon>
        <taxon>Thermodesulfobacteriota</taxon>
        <taxon>Desulfovibrionia</taxon>
        <taxon>Desulfovibrionales</taxon>
        <taxon>Desulfovibrionaceae</taxon>
        <taxon>Maridesulfovibrio</taxon>
    </lineage>
</organism>
<dbReference type="GO" id="GO:0005524">
    <property type="term" value="F:ATP binding"/>
    <property type="evidence" value="ECO:0007669"/>
    <property type="project" value="UniProtKB-KW"/>
</dbReference>
<keyword evidence="5" id="KW-0597">Phosphoprotein</keyword>
<evidence type="ECO:0000256" key="4">
    <source>
        <dbReference type="ARBA" id="ARBA00022475"/>
    </source>
</evidence>
<keyword evidence="11 14" id="KW-1133">Transmembrane helix</keyword>
<dbReference type="eggNOG" id="COG3850">
    <property type="taxonomic scope" value="Bacteria"/>
</dbReference>
<dbReference type="OrthoDB" id="9787818at2"/>
<proteinExistence type="predicted"/>
<dbReference type="AlphaFoldDB" id="C6BZU2"/>
<evidence type="ECO:0000256" key="8">
    <source>
        <dbReference type="ARBA" id="ARBA00022741"/>
    </source>
</evidence>
<dbReference type="GO" id="GO:0000155">
    <property type="term" value="F:phosphorelay sensor kinase activity"/>
    <property type="evidence" value="ECO:0007669"/>
    <property type="project" value="InterPro"/>
</dbReference>
<dbReference type="PROSITE" id="PS50885">
    <property type="entry name" value="HAMP"/>
    <property type="match status" value="1"/>
</dbReference>
<dbReference type="InterPro" id="IPR005467">
    <property type="entry name" value="His_kinase_dom"/>
</dbReference>
<dbReference type="PANTHER" id="PTHR45528">
    <property type="entry name" value="SENSOR HISTIDINE KINASE CPXA"/>
    <property type="match status" value="1"/>
</dbReference>
<keyword evidence="10" id="KW-0067">ATP-binding</keyword>
<evidence type="ECO:0000259" key="16">
    <source>
        <dbReference type="PROSITE" id="PS50885"/>
    </source>
</evidence>
<dbReference type="CDD" id="cd00082">
    <property type="entry name" value="HisKA"/>
    <property type="match status" value="1"/>
</dbReference>
<evidence type="ECO:0000256" key="14">
    <source>
        <dbReference type="SAM" id="Phobius"/>
    </source>
</evidence>
<evidence type="ECO:0000313" key="17">
    <source>
        <dbReference type="EMBL" id="ACS78999.1"/>
    </source>
</evidence>
<dbReference type="InterPro" id="IPR003661">
    <property type="entry name" value="HisK_dim/P_dom"/>
</dbReference>
<dbReference type="SMART" id="SM00387">
    <property type="entry name" value="HATPase_c"/>
    <property type="match status" value="1"/>
</dbReference>
<gene>
    <name evidence="17" type="ordered locus">Desal_0934</name>
</gene>
<keyword evidence="18" id="KW-1185">Reference proteome</keyword>
<dbReference type="STRING" id="526222.Desal_0934"/>
<dbReference type="Pfam" id="PF00512">
    <property type="entry name" value="HisKA"/>
    <property type="match status" value="1"/>
</dbReference>
<dbReference type="Pfam" id="PF02518">
    <property type="entry name" value="HATPase_c"/>
    <property type="match status" value="1"/>
</dbReference>
<evidence type="ECO:0000256" key="6">
    <source>
        <dbReference type="ARBA" id="ARBA00022679"/>
    </source>
</evidence>
<dbReference type="Gene3D" id="3.30.565.10">
    <property type="entry name" value="Histidine kinase-like ATPase, C-terminal domain"/>
    <property type="match status" value="1"/>
</dbReference>
<keyword evidence="6" id="KW-0808">Transferase</keyword>
<dbReference type="InterPro" id="IPR003660">
    <property type="entry name" value="HAMP_dom"/>
</dbReference>
<comment type="subcellular location">
    <subcellularLocation>
        <location evidence="2">Cell membrane</location>
        <topology evidence="2">Multi-pass membrane protein</topology>
    </subcellularLocation>
</comment>
<keyword evidence="12" id="KW-0902">Two-component regulatory system</keyword>
<evidence type="ECO:0000256" key="9">
    <source>
        <dbReference type="ARBA" id="ARBA00022777"/>
    </source>
</evidence>
<name>C6BZU2_MARSD</name>
<dbReference type="RefSeq" id="WP_015850818.1">
    <property type="nucleotide sequence ID" value="NC_012881.1"/>
</dbReference>
<evidence type="ECO:0000256" key="3">
    <source>
        <dbReference type="ARBA" id="ARBA00012438"/>
    </source>
</evidence>
<keyword evidence="7 14" id="KW-0812">Transmembrane</keyword>
<dbReference type="EMBL" id="CP001649">
    <property type="protein sequence ID" value="ACS78999.1"/>
    <property type="molecule type" value="Genomic_DNA"/>
</dbReference>
<accession>C6BZU2</accession>